<keyword evidence="2" id="KW-0732">Signal</keyword>
<evidence type="ECO:0000313" key="3">
    <source>
        <dbReference type="EMBL" id="KRH94833.1"/>
    </source>
</evidence>
<evidence type="ECO:0000256" key="2">
    <source>
        <dbReference type="SAM" id="SignalP"/>
    </source>
</evidence>
<feature type="region of interest" description="Disordered" evidence="1">
    <location>
        <begin position="519"/>
        <end position="544"/>
    </location>
</feature>
<feature type="compositionally biased region" description="Basic and acidic residues" evidence="1">
    <location>
        <begin position="276"/>
        <end position="287"/>
    </location>
</feature>
<feature type="compositionally biased region" description="Acidic residues" evidence="1">
    <location>
        <begin position="365"/>
        <end position="380"/>
    </location>
</feature>
<feature type="region of interest" description="Disordered" evidence="1">
    <location>
        <begin position="270"/>
        <end position="327"/>
    </location>
</feature>
<evidence type="ECO:0000256" key="1">
    <source>
        <dbReference type="SAM" id="MobiDB-lite"/>
    </source>
</evidence>
<sequence length="982" mass="110616">MSLFIFFLLVWSADDFSARYRRERGEKSDNGTHSRPQSSDPTEIELWLSKQQFLPVKSSERPQSSVNSDSNKKSLGKLSKLFTYSSKKSGNDKNPTTFPKHQSQREQSLSLNRNEETQEKSKSKIVSFNKPKALKKASNLLSKMKSMPLSATNSFLMKSNLSLDKLSLKMSSEDLSKSQKKVVPKSPTASQTSLNSITSIVATIHEKNVPESKELQPFEELSAEPKNSLKKNMKKVFKSLKTLKKPQKGASNDQKEDSQAVSKNIFAENVSLDDLSSEHKPSDDQIKDSQTVVDFILAENVPLDDSSDEWPSEPSDDQKEDSQAVSETIIAEYVSLDDLSSEHKPSKDQIKDLQAVVNFISAEDVPLDDSSDEWPSEPSDDQIKDSQAVSETIIAENVSFDDLSEPKLSDDQKEDSQAISEATIAENVSSYDFPSEHKPSDDQIKDSQAVSVTIIAENVSLDDLSEPKLSEDQIKDSQAVSETIIAEYVSLDDLSSEPKPSDDQIKDSQAVVNFISAENVPLNDSSDEWPSEPSDDQKEDSQAVSETIIAENVSLDDFPSEQKPSDDQIKDLLQVVSETIIAENVSFDDLSEPKLSEDQIKDLQEISNIVSAENLPSDPKSLDDQIKDSQTVVNFILAQDVSLDDASHDCGSKPLNNKTSENMSDVACIPQKDVNMYKNINYEQKDDLLANITLNKTSNVRSELDTSYLIIILEIFKNISSMKEYIMEISTNASSLEAHLKKCLVEMNTFSNQEQLTQELKECSAHINREIMNVKGDDDLDVLTLILLDEMMEHFKLYQNQIIKKPPFQIIVLDGQKCKNCCQGFFNHVSQLKKAAFYTPFDTKKSLQDQLTDKMVHSTKLYLNSKFVHHCDLPECEDGEDLLSLYKCPLLIVNMSCLNSDSEDDTPFPFPIDQHLIFKTNDQLSYKLVACLIKMSDGFKAMVFQDGIWYLKNQTESEHIENMYEWLKQQTKNIKICFYEQI</sequence>
<gene>
    <name evidence="3" type="ORF">M153_13000012635</name>
</gene>
<feature type="region of interest" description="Disordered" evidence="1">
    <location>
        <begin position="54"/>
        <end position="73"/>
    </location>
</feature>
<feature type="compositionally biased region" description="Basic and acidic residues" evidence="1">
    <location>
        <begin position="404"/>
        <end position="416"/>
    </location>
</feature>
<feature type="compositionally biased region" description="Basic and acidic residues" evidence="1">
    <location>
        <begin position="113"/>
        <end position="122"/>
    </location>
</feature>
<dbReference type="AlphaFoldDB" id="A0A0R0M6V9"/>
<feature type="compositionally biased region" description="Acidic residues" evidence="1">
    <location>
        <begin position="305"/>
        <end position="315"/>
    </location>
</feature>
<dbReference type="EMBL" id="LGUB01000026">
    <property type="protein sequence ID" value="KRH94833.1"/>
    <property type="molecule type" value="Genomic_DNA"/>
</dbReference>
<accession>A0A0R0M6V9</accession>
<feature type="signal peptide" evidence="2">
    <location>
        <begin position="1"/>
        <end position="18"/>
    </location>
</feature>
<feature type="compositionally biased region" description="Polar residues" evidence="1">
    <location>
        <begin position="84"/>
        <end position="112"/>
    </location>
</feature>
<evidence type="ECO:0000313" key="4">
    <source>
        <dbReference type="Proteomes" id="UP000051530"/>
    </source>
</evidence>
<feature type="compositionally biased region" description="Basic and acidic residues" evidence="1">
    <location>
        <begin position="23"/>
        <end position="32"/>
    </location>
</feature>
<feature type="compositionally biased region" description="Acidic residues" evidence="1">
    <location>
        <begin position="525"/>
        <end position="534"/>
    </location>
</feature>
<feature type="chain" id="PRO_5006399162" evidence="2">
    <location>
        <begin position="19"/>
        <end position="982"/>
    </location>
</feature>
<feature type="compositionally biased region" description="Basic and acidic residues" evidence="1">
    <location>
        <begin position="434"/>
        <end position="445"/>
    </location>
</feature>
<name>A0A0R0M6V9_9MICR</name>
<reference evidence="3 4" key="1">
    <citation type="submission" date="2015-07" db="EMBL/GenBank/DDBJ databases">
        <title>The genome of Pseudoloma neurophilia, a relevant intracellular parasite of the zebrafish.</title>
        <authorList>
            <person name="Ndikumana S."/>
            <person name="Pelin A."/>
            <person name="Sanders J."/>
            <person name="Corradi N."/>
        </authorList>
    </citation>
    <scope>NUCLEOTIDE SEQUENCE [LARGE SCALE GENOMIC DNA]</scope>
    <source>
        <strain evidence="3 4">MK1</strain>
    </source>
</reference>
<organism evidence="3 4">
    <name type="scientific">Pseudoloma neurophilia</name>
    <dbReference type="NCBI Taxonomy" id="146866"/>
    <lineage>
        <taxon>Eukaryota</taxon>
        <taxon>Fungi</taxon>
        <taxon>Fungi incertae sedis</taxon>
        <taxon>Microsporidia</taxon>
        <taxon>Pseudoloma</taxon>
    </lineage>
</organism>
<dbReference type="Proteomes" id="UP000051530">
    <property type="component" value="Unassembled WGS sequence"/>
</dbReference>
<keyword evidence="4" id="KW-1185">Reference proteome</keyword>
<feature type="region of interest" description="Disordered" evidence="1">
    <location>
        <begin position="23"/>
        <end position="42"/>
    </location>
</feature>
<comment type="caution">
    <text evidence="3">The sequence shown here is derived from an EMBL/GenBank/DDBJ whole genome shotgun (WGS) entry which is preliminary data.</text>
</comment>
<feature type="region of interest" description="Disordered" evidence="1">
    <location>
        <begin position="84"/>
        <end position="125"/>
    </location>
</feature>
<proteinExistence type="predicted"/>
<protein>
    <submittedName>
        <fullName evidence="3">Uncharacterized protein</fullName>
    </submittedName>
</protein>
<feature type="region of interest" description="Disordered" evidence="1">
    <location>
        <begin position="364"/>
        <end position="446"/>
    </location>
</feature>
<dbReference type="VEuPathDB" id="MicrosporidiaDB:M153_13000012635"/>
<feature type="region of interest" description="Disordered" evidence="1">
    <location>
        <begin position="241"/>
        <end position="260"/>
    </location>
</feature>